<feature type="compositionally biased region" description="Basic residues" evidence="7">
    <location>
        <begin position="336"/>
        <end position="348"/>
    </location>
</feature>
<dbReference type="EC" id="6.3.4.19" evidence="6"/>
<dbReference type="RefSeq" id="WP_096358325.1">
    <property type="nucleotide sequence ID" value="NZ_AP014946.1"/>
</dbReference>
<dbReference type="InterPro" id="IPR014729">
    <property type="entry name" value="Rossmann-like_a/b/a_fold"/>
</dbReference>
<dbReference type="CDD" id="cd01992">
    <property type="entry name" value="TilS_N"/>
    <property type="match status" value="1"/>
</dbReference>
<name>A0A0S3Q0C9_9BRAD</name>
<dbReference type="GO" id="GO:0005524">
    <property type="term" value="F:ATP binding"/>
    <property type="evidence" value="ECO:0007669"/>
    <property type="project" value="UniProtKB-UniRule"/>
</dbReference>
<dbReference type="EMBL" id="AP014946">
    <property type="protein sequence ID" value="BAT61654.1"/>
    <property type="molecule type" value="Genomic_DNA"/>
</dbReference>
<comment type="similarity">
    <text evidence="6">Belongs to the tRNA(Ile)-lysidine synthase family.</text>
</comment>
<keyword evidence="6" id="KW-0963">Cytoplasm</keyword>
<dbReference type="Proteomes" id="UP000236884">
    <property type="component" value="Chromosome"/>
</dbReference>
<accession>A0A0S3Q0C9</accession>
<dbReference type="InterPro" id="IPR012094">
    <property type="entry name" value="tRNA_Ile_lys_synt"/>
</dbReference>
<comment type="subcellular location">
    <subcellularLocation>
        <location evidence="6">Cytoplasm</location>
    </subcellularLocation>
</comment>
<evidence type="ECO:0000256" key="6">
    <source>
        <dbReference type="HAMAP-Rule" id="MF_01161"/>
    </source>
</evidence>
<evidence type="ECO:0000256" key="3">
    <source>
        <dbReference type="ARBA" id="ARBA00022741"/>
    </source>
</evidence>
<feature type="binding site" evidence="6">
    <location>
        <begin position="25"/>
        <end position="30"/>
    </location>
    <ligand>
        <name>ATP</name>
        <dbReference type="ChEBI" id="CHEBI:30616"/>
    </ligand>
</feature>
<comment type="domain">
    <text evidence="6">The N-terminal region contains the highly conserved SGGXDS motif, predicted to be a P-loop motif involved in ATP binding.</text>
</comment>
<reference evidence="9 10" key="1">
    <citation type="submission" date="2015-08" db="EMBL/GenBank/DDBJ databases">
        <title>Investigation of the bacterial diversity of lava forest soil.</title>
        <authorList>
            <person name="Lee J.S."/>
        </authorList>
    </citation>
    <scope>NUCLEOTIDE SEQUENCE [LARGE SCALE GENOMIC DNA]</scope>
    <source>
        <strain evidence="9 10">GJW-30</strain>
    </source>
</reference>
<evidence type="ECO:0000256" key="5">
    <source>
        <dbReference type="ARBA" id="ARBA00048539"/>
    </source>
</evidence>
<dbReference type="AlphaFoldDB" id="A0A0S3Q0C9"/>
<evidence type="ECO:0000256" key="4">
    <source>
        <dbReference type="ARBA" id="ARBA00022840"/>
    </source>
</evidence>
<dbReference type="Gene3D" id="3.40.50.620">
    <property type="entry name" value="HUPs"/>
    <property type="match status" value="1"/>
</dbReference>
<dbReference type="InterPro" id="IPR011063">
    <property type="entry name" value="TilS/TtcA_N"/>
</dbReference>
<keyword evidence="10" id="KW-1185">Reference proteome</keyword>
<evidence type="ECO:0000313" key="9">
    <source>
        <dbReference type="EMBL" id="BAT61654.1"/>
    </source>
</evidence>
<dbReference type="GO" id="GO:0032267">
    <property type="term" value="F:tRNA(Ile)-lysidine synthase activity"/>
    <property type="evidence" value="ECO:0007669"/>
    <property type="project" value="UniProtKB-EC"/>
</dbReference>
<dbReference type="HAMAP" id="MF_01161">
    <property type="entry name" value="tRNA_Ile_lys_synt"/>
    <property type="match status" value="1"/>
</dbReference>
<comment type="function">
    <text evidence="6">Ligates lysine onto the cytidine present at position 34 of the AUA codon-specific tRNA(Ile) that contains the anticodon CAU, in an ATP-dependent manner. Cytidine is converted to lysidine, thus changing the amino acid specificity of the tRNA from methionine to isoleucine.</text>
</comment>
<comment type="catalytic activity">
    <reaction evidence="5 6">
        <text>cytidine(34) in tRNA(Ile2) + L-lysine + ATP = lysidine(34) in tRNA(Ile2) + AMP + diphosphate + H(+)</text>
        <dbReference type="Rhea" id="RHEA:43744"/>
        <dbReference type="Rhea" id="RHEA-COMP:10625"/>
        <dbReference type="Rhea" id="RHEA-COMP:10670"/>
        <dbReference type="ChEBI" id="CHEBI:15378"/>
        <dbReference type="ChEBI" id="CHEBI:30616"/>
        <dbReference type="ChEBI" id="CHEBI:32551"/>
        <dbReference type="ChEBI" id="CHEBI:33019"/>
        <dbReference type="ChEBI" id="CHEBI:82748"/>
        <dbReference type="ChEBI" id="CHEBI:83665"/>
        <dbReference type="ChEBI" id="CHEBI:456215"/>
        <dbReference type="EC" id="6.3.4.19"/>
    </reaction>
</comment>
<sequence>MLVERDLAALFAALPKRGRVILAISGGADSMALLWLAAQWRDATKSPVEFIAATVDHGLRVEAKREAKSVAALAKSLRVPHRMLTWRGAKPKTGIEAKSREARYALLGKLAKQEGASHIITAHTLDDQAETVLMRLAAGSGPAGLGGMRANEPTDDFTLSRPLLSVTKARLIATLQKAGIAWSEDPMNRDATYARPRLRAAAAALAAEGMTAERLGKLAERQQRAETAIATLMQALPGPCGVLDSKELVIQPEEVAIRRLMAEIRAACPAKPHRPRLEQVEELWEVLQAAIRERKRLRRTLGDVLIALDAQGRITFAPAPQRRSAAKAEKPGEKPGKKHIRRRAIHQK</sequence>
<dbReference type="GO" id="GO:0006400">
    <property type="term" value="P:tRNA modification"/>
    <property type="evidence" value="ECO:0007669"/>
    <property type="project" value="UniProtKB-UniRule"/>
</dbReference>
<dbReference type="InterPro" id="IPR012795">
    <property type="entry name" value="tRNA_Ile_lys_synt_N"/>
</dbReference>
<dbReference type="NCBIfam" id="TIGR02432">
    <property type="entry name" value="lysidine_TilS_N"/>
    <property type="match status" value="1"/>
</dbReference>
<evidence type="ECO:0000256" key="2">
    <source>
        <dbReference type="ARBA" id="ARBA00022694"/>
    </source>
</evidence>
<feature type="domain" description="tRNA(Ile)-lysidine/2-thiocytidine synthase N-terminal" evidence="8">
    <location>
        <begin position="20"/>
        <end position="200"/>
    </location>
</feature>
<feature type="region of interest" description="Disordered" evidence="7">
    <location>
        <begin position="319"/>
        <end position="348"/>
    </location>
</feature>
<organism evidence="9 10">
    <name type="scientific">Variibacter gotjawalensis</name>
    <dbReference type="NCBI Taxonomy" id="1333996"/>
    <lineage>
        <taxon>Bacteria</taxon>
        <taxon>Pseudomonadati</taxon>
        <taxon>Pseudomonadota</taxon>
        <taxon>Alphaproteobacteria</taxon>
        <taxon>Hyphomicrobiales</taxon>
        <taxon>Nitrobacteraceae</taxon>
        <taxon>Variibacter</taxon>
    </lineage>
</organism>
<dbReference type="Pfam" id="PF01171">
    <property type="entry name" value="ATP_bind_3"/>
    <property type="match status" value="1"/>
</dbReference>
<evidence type="ECO:0000256" key="7">
    <source>
        <dbReference type="SAM" id="MobiDB-lite"/>
    </source>
</evidence>
<dbReference type="GO" id="GO:0005737">
    <property type="term" value="C:cytoplasm"/>
    <property type="evidence" value="ECO:0007669"/>
    <property type="project" value="UniProtKB-SubCell"/>
</dbReference>
<dbReference type="PANTHER" id="PTHR43033:SF1">
    <property type="entry name" value="TRNA(ILE)-LYSIDINE SYNTHASE-RELATED"/>
    <property type="match status" value="1"/>
</dbReference>
<gene>
    <name evidence="6 9" type="primary">tilS</name>
    <name evidence="9" type="ORF">GJW-30_1_04214</name>
</gene>
<feature type="compositionally biased region" description="Basic and acidic residues" evidence="7">
    <location>
        <begin position="326"/>
        <end position="335"/>
    </location>
</feature>
<dbReference type="SUPFAM" id="SSF52402">
    <property type="entry name" value="Adenine nucleotide alpha hydrolases-like"/>
    <property type="match status" value="1"/>
</dbReference>
<dbReference type="OrthoDB" id="9807403at2"/>
<keyword evidence="4 6" id="KW-0067">ATP-binding</keyword>
<evidence type="ECO:0000256" key="1">
    <source>
        <dbReference type="ARBA" id="ARBA00022598"/>
    </source>
</evidence>
<protein>
    <recommendedName>
        <fullName evidence="6">tRNA(Ile)-lysidine synthase</fullName>
        <ecNumber evidence="6">6.3.4.19</ecNumber>
    </recommendedName>
    <alternativeName>
        <fullName evidence="6">tRNA(Ile)-2-lysyl-cytidine synthase</fullName>
    </alternativeName>
    <alternativeName>
        <fullName evidence="6">tRNA(Ile)-lysidine synthetase</fullName>
    </alternativeName>
</protein>
<keyword evidence="3 6" id="KW-0547">Nucleotide-binding</keyword>
<evidence type="ECO:0000259" key="8">
    <source>
        <dbReference type="Pfam" id="PF01171"/>
    </source>
</evidence>
<evidence type="ECO:0000313" key="10">
    <source>
        <dbReference type="Proteomes" id="UP000236884"/>
    </source>
</evidence>
<keyword evidence="2 6" id="KW-0819">tRNA processing</keyword>
<dbReference type="KEGG" id="vgo:GJW-30_1_04214"/>
<proteinExistence type="inferred from homology"/>
<keyword evidence="1 6" id="KW-0436">Ligase</keyword>
<dbReference type="PANTHER" id="PTHR43033">
    <property type="entry name" value="TRNA(ILE)-LYSIDINE SYNTHASE-RELATED"/>
    <property type="match status" value="1"/>
</dbReference>